<dbReference type="OrthoDB" id="5515732at2"/>
<evidence type="ECO:0000313" key="3">
    <source>
        <dbReference type="Proteomes" id="UP000092713"/>
    </source>
</evidence>
<dbReference type="AlphaFoldDB" id="A0A1A7BZG1"/>
<dbReference type="EMBL" id="LOCQ01000056">
    <property type="protein sequence ID" value="OBV38887.1"/>
    <property type="molecule type" value="Genomic_DNA"/>
</dbReference>
<dbReference type="Pfam" id="PF21831">
    <property type="entry name" value="DUF6891"/>
    <property type="match status" value="1"/>
</dbReference>
<dbReference type="RefSeq" id="WP_065308593.1">
    <property type="nucleotide sequence ID" value="NZ_LOCQ01000056.1"/>
</dbReference>
<evidence type="ECO:0000313" key="2">
    <source>
        <dbReference type="EMBL" id="OBV38887.1"/>
    </source>
</evidence>
<keyword evidence="3" id="KW-1185">Reference proteome</keyword>
<proteinExistence type="predicted"/>
<organism evidence="2 3">
    <name type="scientific">Janthinobacterium psychrotolerans</name>
    <dbReference type="NCBI Taxonomy" id="1747903"/>
    <lineage>
        <taxon>Bacteria</taxon>
        <taxon>Pseudomonadati</taxon>
        <taxon>Pseudomonadota</taxon>
        <taxon>Betaproteobacteria</taxon>
        <taxon>Burkholderiales</taxon>
        <taxon>Oxalobacteraceae</taxon>
        <taxon>Janthinobacterium</taxon>
    </lineage>
</organism>
<evidence type="ECO:0000259" key="1">
    <source>
        <dbReference type="Pfam" id="PF21831"/>
    </source>
</evidence>
<dbReference type="STRING" id="1747903.ASR47_1007203"/>
<accession>A0A1A7BZG1</accession>
<dbReference type="Proteomes" id="UP000092713">
    <property type="component" value="Unassembled WGS sequence"/>
</dbReference>
<reference evidence="2 3" key="1">
    <citation type="submission" date="2016-04" db="EMBL/GenBank/DDBJ databases">
        <title>Draft genome sequence of Janthinobacterium psychrotolerans sp. nov., isolated from freshwater sediments in Denmark.</title>
        <authorList>
            <person name="Gong X."/>
            <person name="Skrivergaard S."/>
            <person name="Korsgaard B.S."/>
            <person name="Schreiber L."/>
            <person name="Marshall I.P."/>
            <person name="Finster K."/>
            <person name="Schramm A."/>
        </authorList>
    </citation>
    <scope>NUCLEOTIDE SEQUENCE [LARGE SCALE GENOMIC DNA]</scope>
    <source>
        <strain evidence="2 3">S3-2</strain>
    </source>
</reference>
<gene>
    <name evidence="2" type="ORF">ASR47_1007203</name>
</gene>
<feature type="domain" description="DUF6891" evidence="1">
    <location>
        <begin position="4"/>
        <end position="183"/>
    </location>
</feature>
<protein>
    <recommendedName>
        <fullName evidence="1">DUF6891 domain-containing protein</fullName>
    </recommendedName>
</protein>
<dbReference type="InterPro" id="IPR054186">
    <property type="entry name" value="DUF6891"/>
</dbReference>
<comment type="caution">
    <text evidence="2">The sequence shown here is derived from an EMBL/GenBank/DDBJ whole genome shotgun (WGS) entry which is preliminary data.</text>
</comment>
<sequence length="188" mass="21076">MTDSEQHVADSVRQWVWSGFYTRDDIEQMMDDIVDDDCDVDALRSLIGPMLREKQKAERGWSELTDCDRLDQVFYGLHERGICALANAGYTKSDGYADVAEAVADAPDDHYTGYCFYHGQDVERAIEGHGVMLAFGDLGDDDARGIQLGQVIAEALREAGFQVAWDGTMQTRINLPVFDWKRRAAQAS</sequence>
<name>A0A1A7BZG1_9BURK</name>